<gene>
    <name evidence="1" type="ORF">IE53DRAFT_315764</name>
</gene>
<reference evidence="1 2" key="1">
    <citation type="journal article" date="2018" name="Mol. Biol. Evol.">
        <title>Broad Genomic Sampling Reveals a Smut Pathogenic Ancestry of the Fungal Clade Ustilaginomycotina.</title>
        <authorList>
            <person name="Kijpornyongpan T."/>
            <person name="Mondo S.J."/>
            <person name="Barry K."/>
            <person name="Sandor L."/>
            <person name="Lee J."/>
            <person name="Lipzen A."/>
            <person name="Pangilinan J."/>
            <person name="LaButti K."/>
            <person name="Hainaut M."/>
            <person name="Henrissat B."/>
            <person name="Grigoriev I.V."/>
            <person name="Spatafora J.W."/>
            <person name="Aime M.C."/>
        </authorList>
    </citation>
    <scope>NUCLEOTIDE SEQUENCE [LARGE SCALE GENOMIC DNA]</scope>
    <source>
        <strain evidence="1 2">SA 807</strain>
    </source>
</reference>
<protein>
    <submittedName>
        <fullName evidence="1">Cysteine proteinase</fullName>
    </submittedName>
</protein>
<proteinExistence type="predicted"/>
<sequence>MSASSNLPGSGSQSLSPNHPSNLRKQAQPQLDSSFSVKSYIGAANALLEKAQAADMQGQLEVAFVNYLKAAGVASFISKHDDWPKIQRSRGQSFQAYNELMQQAPSFIARTRRIEEQLRVREEQYSSLRNQASEAAKEVPAAASESPSTPSPTGSARRGSPSSSGPLHSESSPSTSNDSSTLAQRLQALRGVGVQEGMKDVSGSGVRKQNSQISNLVANSDSMDDNASSIAQQPKPPVPRGANTSPQLPGDESFSMQAVTSALRDADGRSGNGLKLGIENPEEGQSSLVVSQKEVAQTPDFENYFPSLHDFERSGGGMSAIKPGSSNAAWDPVESASSQVGTTRTKRPLPEPPSLGKSFDSSTTLGDGVKPAKSRANGVASLREPYALQEASTSERPNSLPRSVIVGAKPELPLSNHLSVEQLWSFMNPGYEQFVDQDGVPRIGKKMGLQILLLDIRSRRESDEGRIRGAQGVCIEPITLRPGMSSSDIEDKLLLSPKQELEDFLNRDKFDLVVLYDQRSKSLGHPTRAGSDMSQSSADKDQNHLRVVVSAIYENEFRKPLKHQPVVLIGGFEAWIKNVGSKGVIRQETDREATLVNGSGIGATNGQVPQEDQDVKQIRRQAQSLVNGDQGFIYQLSSSGLANDPVCGTGVKSDSNDQRLLGYHPQPPSPPTASNTRSFNASLQSFSPPSIPARIYQSPGSSAAAQNLRVNMNEPFRVDAPSRKGTGSFDYPQLRQRDSTLPTPQPPPAAVPSVAPTSAMRGHRGHAVSQSLQMPGAPFAQPTAPADHAVRLPSTKSTSHPPSSTSRIMRPPAVDDIRIGLTGLKNLGNSCYMNSTLQCLSATIPLARFLLDGSYKQAINRVNPLGTQGALAEAFAQLVRVMWSEQYTFVSPVTFREAIARFAPAFRGSDQHDSQEFLAFLLDGLHEDLNYVVHKPAPIEMTPEREAELESLPQQIASVKEWSIYRMRNDSLIVDWFQGQFRNKMTCLTCGKTSTTYNAFMYLSLPIPNGRGMNRVTLQQCLDAFVREEIMDKSDAWRCPRCKRPRKATKKLSISRLPQVLLIHLKRFSFKGPFTDKIDTQVTFPTSSLDLTNYMPPPLPPGAITEGVATSQSQQPPYIYDLYGVTHHFGSLNTGHYTATIRNHGEWWYCDDSRVTKGDDRQIKTNSPYVLWFRRRPNE</sequence>
<name>A0ACD0NXD9_9BASI</name>
<organism evidence="1 2">
    <name type="scientific">Violaceomyces palustris</name>
    <dbReference type="NCBI Taxonomy" id="1673888"/>
    <lineage>
        <taxon>Eukaryota</taxon>
        <taxon>Fungi</taxon>
        <taxon>Dikarya</taxon>
        <taxon>Basidiomycota</taxon>
        <taxon>Ustilaginomycotina</taxon>
        <taxon>Ustilaginomycetes</taxon>
        <taxon>Violaceomycetales</taxon>
        <taxon>Violaceomycetaceae</taxon>
        <taxon>Violaceomyces</taxon>
    </lineage>
</organism>
<evidence type="ECO:0000313" key="2">
    <source>
        <dbReference type="Proteomes" id="UP000245626"/>
    </source>
</evidence>
<dbReference type="Proteomes" id="UP000245626">
    <property type="component" value="Unassembled WGS sequence"/>
</dbReference>
<dbReference type="EMBL" id="KZ819931">
    <property type="protein sequence ID" value="PWN50446.1"/>
    <property type="molecule type" value="Genomic_DNA"/>
</dbReference>
<accession>A0ACD0NXD9</accession>
<keyword evidence="2" id="KW-1185">Reference proteome</keyword>
<evidence type="ECO:0000313" key="1">
    <source>
        <dbReference type="EMBL" id="PWN50446.1"/>
    </source>
</evidence>